<dbReference type="AlphaFoldDB" id="A0A0N1ENQ9"/>
<keyword evidence="2" id="KW-1185">Reference proteome</keyword>
<proteinExistence type="predicted"/>
<organism evidence="1 2">
    <name type="scientific">Pseudoalteromonas porphyrae</name>
    <dbReference type="NCBI Taxonomy" id="187330"/>
    <lineage>
        <taxon>Bacteria</taxon>
        <taxon>Pseudomonadati</taxon>
        <taxon>Pseudomonadota</taxon>
        <taxon>Gammaproteobacteria</taxon>
        <taxon>Alteromonadales</taxon>
        <taxon>Pseudoalteromonadaceae</taxon>
        <taxon>Pseudoalteromonas</taxon>
    </lineage>
</organism>
<dbReference type="PATRIC" id="fig|187330.3.peg.363"/>
<evidence type="ECO:0000313" key="1">
    <source>
        <dbReference type="EMBL" id="KPH65667.1"/>
    </source>
</evidence>
<protein>
    <submittedName>
        <fullName evidence="1">Uncharacterized protein</fullName>
    </submittedName>
</protein>
<gene>
    <name evidence="1" type="ORF">ADS77_01700</name>
</gene>
<dbReference type="Proteomes" id="UP000037848">
    <property type="component" value="Unassembled WGS sequence"/>
</dbReference>
<reference evidence="1 2" key="1">
    <citation type="submission" date="2015-08" db="EMBL/GenBank/DDBJ databases">
        <title>Draft Genome Sequence of Pseudoalteromonas porphyrae UCD-SED14.</title>
        <authorList>
            <person name="Coil D.A."/>
            <person name="Jospin G."/>
            <person name="Lee R.D."/>
            <person name="Eisen J.A."/>
        </authorList>
    </citation>
    <scope>NUCLEOTIDE SEQUENCE [LARGE SCALE GENOMIC DNA]</scope>
    <source>
        <strain evidence="1 2">UCD-SED14</strain>
    </source>
</reference>
<comment type="caution">
    <text evidence="1">The sequence shown here is derived from an EMBL/GenBank/DDBJ whole genome shotgun (WGS) entry which is preliminary data.</text>
</comment>
<sequence>MTTPWGKVKASDVQLISDVTFSNFICSFHASKVLFPKPSGVYAFLDEIHKSAVSFNSTKTASEDTDEPTALEMIDKYRMEACSNLNGFLEELNKLMTPYIKIK</sequence>
<dbReference type="EMBL" id="LHPH01000001">
    <property type="protein sequence ID" value="KPH65667.1"/>
    <property type="molecule type" value="Genomic_DNA"/>
</dbReference>
<evidence type="ECO:0000313" key="2">
    <source>
        <dbReference type="Proteomes" id="UP000037848"/>
    </source>
</evidence>
<accession>A0A0N1ENQ9</accession>
<name>A0A0N1ENQ9_9GAMM</name>